<feature type="non-terminal residue" evidence="2">
    <location>
        <position position="1"/>
    </location>
</feature>
<gene>
    <name evidence="2" type="ORF">KCU76_g10419</name>
</gene>
<accession>A0A9P8ECH6</accession>
<organism evidence="2 3">
    <name type="scientific">Aureobasidium melanogenum</name>
    <name type="common">Aureobasidium pullulans var. melanogenum</name>
    <dbReference type="NCBI Taxonomy" id="46634"/>
    <lineage>
        <taxon>Eukaryota</taxon>
        <taxon>Fungi</taxon>
        <taxon>Dikarya</taxon>
        <taxon>Ascomycota</taxon>
        <taxon>Pezizomycotina</taxon>
        <taxon>Dothideomycetes</taxon>
        <taxon>Dothideomycetidae</taxon>
        <taxon>Dothideales</taxon>
        <taxon>Saccotheciaceae</taxon>
        <taxon>Aureobasidium</taxon>
    </lineage>
</organism>
<name>A0A9P8ECH6_AURME</name>
<evidence type="ECO:0000313" key="3">
    <source>
        <dbReference type="Proteomes" id="UP000779574"/>
    </source>
</evidence>
<sequence length="721" mass="81887">MDRSTPNRPVTNPLKRKAPADDSLDQQTLRTLVFDTIIARLKALNIPTYHLDQHKLSFALPTSPSDDWLLLLDKPILLSDDAFAKIIACTETTGIMRDCPKGHTVYYIRSWKMQIKQLRAILDLWKQRGKDYPEAAVWEAMIEDIIDDTIFVYIRYLGKTDTTSGQERHRDDERMRDSGMFHDFRTDCKALCPSVMSRVKIFHVDAFELKPSVYGTAYKAKPSVEDADLRERVLIALVGQASSLNRQSGGTFVAYQPSDSDIVCFKQLGTATFAKLAEKAIHQQPSSTLRKRVTAWMDDTLHFAAQHPAKLGLGKKSPLNHQHRKEWIDQALPTRLLGYTLMVTMGDDMPLLALDNPLNFWFQKARSAQMMKDFLSRLMAYEQDRSDWHPLRLDPLVEAGVLPFIDHAYWPKMDSLPIESIALTRSYLEAAEPLLLLVLGQKNNKFVRSNFTSTSHPSIPNLLSELRNFTIQCYTDPGEITRAKFKLPVAANPIDPKHAFIQMPSFHPGSDRYGSGSTALRRVIDLNFWKICLAMEVTLDVLYRFENDAATLRPSRLELCRLVLDHVERRWKDSGAEAVFQQAKRDLDAEKRGQNDGNNRWVSDKTRAFTRSVNGHTVNITSIGKITFYWKNNAGQNQQVSLFGRKDTVPGTGKATTAKVLFTEQGIDIQDHSGNSMPHPWYGKSYTNPTFPTSVLRVKGDKDIKSVIMLWEHETGLTLSG</sequence>
<reference evidence="2" key="2">
    <citation type="submission" date="2021-08" db="EMBL/GenBank/DDBJ databases">
        <authorList>
            <person name="Gostincar C."/>
            <person name="Sun X."/>
            <person name="Song Z."/>
            <person name="Gunde-Cimerman N."/>
        </authorList>
    </citation>
    <scope>NUCLEOTIDE SEQUENCE</scope>
    <source>
        <strain evidence="2">EXF-9911</strain>
    </source>
</reference>
<dbReference type="AlphaFoldDB" id="A0A9P8ECH6"/>
<dbReference type="OrthoDB" id="2269179at2759"/>
<proteinExistence type="predicted"/>
<protein>
    <submittedName>
        <fullName evidence="2">Uncharacterized protein</fullName>
    </submittedName>
</protein>
<dbReference type="EMBL" id="JAHFXF010000463">
    <property type="protein sequence ID" value="KAG9687297.1"/>
    <property type="molecule type" value="Genomic_DNA"/>
</dbReference>
<evidence type="ECO:0000256" key="1">
    <source>
        <dbReference type="SAM" id="MobiDB-lite"/>
    </source>
</evidence>
<feature type="region of interest" description="Disordered" evidence="1">
    <location>
        <begin position="1"/>
        <end position="22"/>
    </location>
</feature>
<reference evidence="2" key="1">
    <citation type="journal article" date="2021" name="J Fungi (Basel)">
        <title>Virulence traits and population genomics of the black yeast Aureobasidium melanogenum.</title>
        <authorList>
            <person name="Cernosa A."/>
            <person name="Sun X."/>
            <person name="Gostincar C."/>
            <person name="Fang C."/>
            <person name="Gunde-Cimerman N."/>
            <person name="Song Z."/>
        </authorList>
    </citation>
    <scope>NUCLEOTIDE SEQUENCE</scope>
    <source>
        <strain evidence="2">EXF-9911</strain>
    </source>
</reference>
<feature type="compositionally biased region" description="Polar residues" evidence="1">
    <location>
        <begin position="1"/>
        <end position="10"/>
    </location>
</feature>
<dbReference type="Proteomes" id="UP000779574">
    <property type="component" value="Unassembled WGS sequence"/>
</dbReference>
<evidence type="ECO:0000313" key="2">
    <source>
        <dbReference type="EMBL" id="KAG9687297.1"/>
    </source>
</evidence>
<comment type="caution">
    <text evidence="2">The sequence shown here is derived from an EMBL/GenBank/DDBJ whole genome shotgun (WGS) entry which is preliminary data.</text>
</comment>